<dbReference type="Proteomes" id="UP000235658">
    <property type="component" value="Unassembled WGS sequence"/>
</dbReference>
<evidence type="ECO:0000256" key="1">
    <source>
        <dbReference type="SAM" id="Phobius"/>
    </source>
</evidence>
<dbReference type="EMBL" id="PNHP01000008">
    <property type="protein sequence ID" value="PMC80772.1"/>
    <property type="molecule type" value="Genomic_DNA"/>
</dbReference>
<proteinExistence type="predicted"/>
<dbReference type="InterPro" id="IPR009693">
    <property type="entry name" value="Glucitol_operon_activator"/>
</dbReference>
<accession>A0A2N6UGU5</accession>
<keyword evidence="1" id="KW-1133">Transmembrane helix</keyword>
<dbReference type="AlphaFoldDB" id="A0A2N6UGU5"/>
<dbReference type="GeneID" id="84579341"/>
<evidence type="ECO:0008006" key="4">
    <source>
        <dbReference type="Google" id="ProtNLM"/>
    </source>
</evidence>
<organism evidence="2 3">
    <name type="scientific">Anaerococcus hydrogenalis</name>
    <dbReference type="NCBI Taxonomy" id="33029"/>
    <lineage>
        <taxon>Bacteria</taxon>
        <taxon>Bacillati</taxon>
        <taxon>Bacillota</taxon>
        <taxon>Tissierellia</taxon>
        <taxon>Tissierellales</taxon>
        <taxon>Peptoniphilaceae</taxon>
        <taxon>Anaerococcus</taxon>
    </lineage>
</organism>
<name>A0A2N6UGU5_9FIRM</name>
<feature type="transmembrane region" description="Helical" evidence="1">
    <location>
        <begin position="6"/>
        <end position="24"/>
    </location>
</feature>
<gene>
    <name evidence="2" type="ORF">CJ192_09100</name>
</gene>
<protein>
    <recommendedName>
        <fullName evidence="4">Transcriptional regulator</fullName>
    </recommendedName>
</protein>
<dbReference type="RefSeq" id="WP_102198529.1">
    <property type="nucleotide sequence ID" value="NZ_PNHP01000008.1"/>
</dbReference>
<dbReference type="Pfam" id="PF06923">
    <property type="entry name" value="GutM"/>
    <property type="match status" value="1"/>
</dbReference>
<evidence type="ECO:0000313" key="2">
    <source>
        <dbReference type="EMBL" id="PMC80772.1"/>
    </source>
</evidence>
<comment type="caution">
    <text evidence="2">The sequence shown here is derived from an EMBL/GenBank/DDBJ whole genome shotgun (WGS) entry which is preliminary data.</text>
</comment>
<reference evidence="2 3" key="1">
    <citation type="submission" date="2017-09" db="EMBL/GenBank/DDBJ databases">
        <title>Bacterial strain isolated from the female urinary microbiota.</title>
        <authorList>
            <person name="Thomas-White K."/>
            <person name="Kumar N."/>
            <person name="Forster S."/>
            <person name="Putonti C."/>
            <person name="Lawley T."/>
            <person name="Wolfe A.J."/>
        </authorList>
    </citation>
    <scope>NUCLEOTIDE SEQUENCE [LARGE SCALE GENOMIC DNA]</scope>
    <source>
        <strain evidence="2 3">UMB0204</strain>
    </source>
</reference>
<keyword evidence="1" id="KW-0472">Membrane</keyword>
<evidence type="ECO:0000313" key="3">
    <source>
        <dbReference type="Proteomes" id="UP000235658"/>
    </source>
</evidence>
<sequence length="146" mass="16736">MNNLIILGIFILFMYLLQYLFTFLQMNSFKKYFNEFIKDGKVAIGIKKGAIRAGSIVLFSVDDIGNIKNYAYIKGVSVFARFKKEDTFNNANIKDLDQELVKGLKLDKNLSLAILNARENFIKALNGEKIEMEKSPLQKAFGFFKK</sequence>
<keyword evidence="1" id="KW-0812">Transmembrane</keyword>